<dbReference type="Gene3D" id="1.10.520.10">
    <property type="match status" value="4"/>
</dbReference>
<feature type="site" description="Transition state stabilizer" evidence="19">
    <location>
        <position position="736"/>
    </location>
</feature>
<feature type="binding site" evidence="18">
    <location>
        <position position="748"/>
    </location>
    <ligand>
        <name>Ca(2+)</name>
        <dbReference type="ChEBI" id="CHEBI:29108"/>
        <label>1</label>
    </ligand>
</feature>
<feature type="binding site" evidence="18">
    <location>
        <position position="750"/>
    </location>
    <ligand>
        <name>Ca(2+)</name>
        <dbReference type="ChEBI" id="CHEBI:29108"/>
        <label>1</label>
    </ligand>
</feature>
<name>A0A835K0E3_9ROSI</name>
<dbReference type="GO" id="GO:0006979">
    <property type="term" value="P:response to oxidative stress"/>
    <property type="evidence" value="ECO:0007669"/>
    <property type="project" value="InterPro"/>
</dbReference>
<feature type="binding site" evidence="18">
    <location>
        <position position="925"/>
    </location>
    <ligand>
        <name>Ca(2+)</name>
        <dbReference type="ChEBI" id="CHEBI:29108"/>
        <label>2</label>
    </ligand>
</feature>
<evidence type="ECO:0000256" key="17">
    <source>
        <dbReference type="PIRSR" id="PIRSR600823-2"/>
    </source>
</evidence>
<feature type="binding site" evidence="18">
    <location>
        <position position="867"/>
    </location>
    <ligand>
        <name>Ca(2+)</name>
        <dbReference type="ChEBI" id="CHEBI:29108"/>
        <label>2</label>
    </ligand>
</feature>
<evidence type="ECO:0000256" key="10">
    <source>
        <dbReference type="ARBA" id="ARBA00022837"/>
    </source>
</evidence>
<feature type="disulfide bond" evidence="20">
    <location>
        <begin position="794"/>
        <end position="994"/>
    </location>
</feature>
<dbReference type="PROSITE" id="PS00436">
    <property type="entry name" value="PEROXIDASE_2"/>
    <property type="match status" value="4"/>
</dbReference>
<dbReference type="GO" id="GO:0020037">
    <property type="term" value="F:heme binding"/>
    <property type="evidence" value="ECO:0007669"/>
    <property type="project" value="InterPro"/>
</dbReference>
<dbReference type="FunFam" id="1.10.520.10:FF:000001">
    <property type="entry name" value="Peroxidase"/>
    <property type="match status" value="4"/>
</dbReference>
<feature type="domain" description="Plant heme peroxidase family profile" evidence="21">
    <location>
        <begin position="997"/>
        <end position="1296"/>
    </location>
</feature>
<evidence type="ECO:0000256" key="11">
    <source>
        <dbReference type="ARBA" id="ARBA00023002"/>
    </source>
</evidence>
<evidence type="ECO:0000256" key="1">
    <source>
        <dbReference type="ARBA" id="ARBA00000189"/>
    </source>
</evidence>
<feature type="binding site" evidence="18">
    <location>
        <position position="746"/>
    </location>
    <ligand>
        <name>Ca(2+)</name>
        <dbReference type="ChEBI" id="CHEBI:29108"/>
        <label>1</label>
    </ligand>
</feature>
<dbReference type="FunFam" id="1.10.420.10:FF:000008">
    <property type="entry name" value="Peroxidase"/>
    <property type="match status" value="4"/>
</dbReference>
<dbReference type="Pfam" id="PF00141">
    <property type="entry name" value="peroxidase"/>
    <property type="match status" value="4"/>
</dbReference>
<dbReference type="InterPro" id="IPR019793">
    <property type="entry name" value="Peroxidases_heam-ligand_BS"/>
</dbReference>
<organism evidence="22 23">
    <name type="scientific">Salix dunnii</name>
    <dbReference type="NCBI Taxonomy" id="1413687"/>
    <lineage>
        <taxon>Eukaryota</taxon>
        <taxon>Viridiplantae</taxon>
        <taxon>Streptophyta</taxon>
        <taxon>Embryophyta</taxon>
        <taxon>Tracheophyta</taxon>
        <taxon>Spermatophyta</taxon>
        <taxon>Magnoliopsida</taxon>
        <taxon>eudicotyledons</taxon>
        <taxon>Gunneridae</taxon>
        <taxon>Pentapetalae</taxon>
        <taxon>rosids</taxon>
        <taxon>fabids</taxon>
        <taxon>Malpighiales</taxon>
        <taxon>Salicaceae</taxon>
        <taxon>Saliceae</taxon>
        <taxon>Salix</taxon>
    </lineage>
</organism>
<keyword evidence="11" id="KW-0560">Oxidoreductase</keyword>
<keyword evidence="13 20" id="KW-1015">Disulfide bond</keyword>
<feature type="binding site" evidence="18">
    <location>
        <position position="762"/>
    </location>
    <ligand>
        <name>Ca(2+)</name>
        <dbReference type="ChEBI" id="CHEBI:29108"/>
        <label>1</label>
    </ligand>
</feature>
<feature type="active site" description="Proton acceptor" evidence="16">
    <location>
        <position position="740"/>
    </location>
</feature>
<comment type="cofactor">
    <cofactor evidence="18">
        <name>Ca(2+)</name>
        <dbReference type="ChEBI" id="CHEBI:29108"/>
    </cofactor>
    <text evidence="18">Binds 2 calcium ions per subunit.</text>
</comment>
<feature type="disulfide bond" evidence="20">
    <location>
        <begin position="873"/>
        <end position="905"/>
    </location>
</feature>
<dbReference type="GO" id="GO:0042744">
    <property type="term" value="P:hydrogen peroxide catabolic process"/>
    <property type="evidence" value="ECO:0007669"/>
    <property type="project" value="UniProtKB-KW"/>
</dbReference>
<evidence type="ECO:0000256" key="16">
    <source>
        <dbReference type="PIRSR" id="PIRSR600823-1"/>
    </source>
</evidence>
<gene>
    <name evidence="22" type="ORF">SADUNF_Sadunf07G0104700</name>
</gene>
<dbReference type="EC" id="1.11.1.7" evidence="4"/>
<comment type="caution">
    <text evidence="22">The sequence shown here is derived from an EMBL/GenBank/DDBJ whole genome shotgun (WGS) entry which is preliminary data.</text>
</comment>
<keyword evidence="6" id="KW-0575">Peroxidase</keyword>
<protein>
    <recommendedName>
        <fullName evidence="4">peroxidase</fullName>
        <ecNumber evidence="4">1.11.1.7</ecNumber>
    </recommendedName>
</protein>
<keyword evidence="23" id="KW-1185">Reference proteome</keyword>
<dbReference type="InterPro" id="IPR019794">
    <property type="entry name" value="Peroxidases_AS"/>
</dbReference>
<dbReference type="Gene3D" id="1.10.420.10">
    <property type="entry name" value="Peroxidase, domain 2"/>
    <property type="match status" value="4"/>
</dbReference>
<dbReference type="PROSITE" id="PS50873">
    <property type="entry name" value="PEROXIDASE_4"/>
    <property type="match status" value="4"/>
</dbReference>
<evidence type="ECO:0000256" key="7">
    <source>
        <dbReference type="ARBA" id="ARBA00022617"/>
    </source>
</evidence>
<evidence type="ECO:0000256" key="2">
    <source>
        <dbReference type="ARBA" id="ARBA00002322"/>
    </source>
</evidence>
<evidence type="ECO:0000256" key="19">
    <source>
        <dbReference type="PIRSR" id="PIRSR600823-4"/>
    </source>
</evidence>
<feature type="binding site" description="axial binding residue" evidence="18">
    <location>
        <position position="866"/>
    </location>
    <ligand>
        <name>heme b</name>
        <dbReference type="ChEBI" id="CHEBI:60344"/>
    </ligand>
    <ligandPart>
        <name>Fe</name>
        <dbReference type="ChEBI" id="CHEBI:18248"/>
    </ligandPart>
</feature>
<keyword evidence="14" id="KW-0325">Glycoprotein</keyword>
<dbReference type="InterPro" id="IPR000823">
    <property type="entry name" value="Peroxidase_pln"/>
</dbReference>
<dbReference type="PRINTS" id="PR00461">
    <property type="entry name" value="PLPEROXIDASE"/>
</dbReference>
<evidence type="ECO:0000313" key="23">
    <source>
        <dbReference type="Proteomes" id="UP000657918"/>
    </source>
</evidence>
<dbReference type="EMBL" id="JADGMS010000007">
    <property type="protein sequence ID" value="KAF9679098.1"/>
    <property type="molecule type" value="Genomic_DNA"/>
</dbReference>
<evidence type="ECO:0000256" key="9">
    <source>
        <dbReference type="ARBA" id="ARBA00022729"/>
    </source>
</evidence>
<evidence type="ECO:0000256" key="12">
    <source>
        <dbReference type="ARBA" id="ARBA00023004"/>
    </source>
</evidence>
<sequence length="1297" mass="141861">MTVFVKTLSKASLEYKRPAYWSSKPSQPKEQLQNFCLKTMATQKLFCAIFLQLALAFFPVSLANAGGLQLGFYREQCPDLDLIVHQTVYRYISRDRTLAAPLLRMHFHDCFIRGCDASVLISSTQKNQAEKDAIPNKTLRGFNVIDAVKSALEKKCPGVVSCSDVLALVARDSVLMVGGPHWDVPTGRRDGRMSIANEALFNLPPPFANITVLKQQFAAVGLSVKDLAVLSGGHTIGIGHCTTISDRLYNFTGKGDTDPSLDPTYAAQLKKKCKPGNINTVVAMDPGSFKSFDEDYYTVVAKRRGLFQSDAALLDDAETRDYVTYQSRTHGSTFAQDFAESMVKMGNIGVLTGVQGEIRKRGLQLGFYQRTCPDAELIVHQALSRYISRDRTLAASLLRMHFHDCFIRGCDASVLISSTGKNQTEKDAIPNKTLRGFNVIDAVKSALEKKCPGVVSCSDVLALVARDSVLMVGGPHWDVPTGRRDGRVSIANEALFNLPPPFANITVLKQQFAAVGLSVKDLAVLSGGHTIGIGHCTTISDRLYNFTGKGDTDPALDPRYAAQLKKKCKPGNSNTVTEMDPGSFKSFDEDYYTVVAKRRGLFQSDAALLDDAETRDYVKLQSRTQGSTFAQDFAESMVKMGNIGVLTGEQGEIRKRCAFPNEQLQNFCSQIMAIPKILAVLFLYLALAFLLVELTNAGGLQLGFYQKTCPDAELIVHETLYRYISRDRTLAAPLLRMHFHDCFVRGCDASVLISSTGRNQTEKDAIPNKTLRGFNVIDAVKSALEKKCPGVVSCSDVLALVARDSVLMVGGPHWDVPTGRRDGRVSIANEALFNLPPPFANITALKQQFAAVGLSVKDLAVLSGGHTIGIGHCTTISDRLYNFTGKGDTDPSLDPRYAAQLKKKCKPGNSNTVAEMDPGSFKSFDEDYYTVVAKRRGLFQSDAALLDDAETRDYVKLQSRTQGSTFAQDFAESMVKMGNIGVLTGEQGEIRKRCAFMGFYSSSCPNAERIVQDYVNRHIHNAPSLAAAIIRMHFHDCFVRGCDASVLLNTTSSSNQTEKVAAPNLTLRGFDFIEKVKSLLEAACPAVVSCADIVALVARDAVVATGGPFWRVPTGRRDGTISRSSEALNNIPPPTSNFTTLQRLFANQGLDLKDLVLLSGAHTIGISHCSSFSNRLYNFTGVGDQDPALDSEYAANLKARKCRSLNDNTTIAEMDPGSFRTFDLSYYSLLLKRRGLFQSDSALTTNSATLSFVKQLLQGSLQNFFAEFANSMEKMGRINVKTGTTGEIRKHCAVVNS</sequence>
<evidence type="ECO:0000256" key="6">
    <source>
        <dbReference type="ARBA" id="ARBA00022559"/>
    </source>
</evidence>
<dbReference type="InterPro" id="IPR010255">
    <property type="entry name" value="Haem_peroxidase_sf"/>
</dbReference>
<dbReference type="SUPFAM" id="SSF48113">
    <property type="entry name" value="Heme-dependent peroxidases"/>
    <property type="match status" value="4"/>
</dbReference>
<feature type="binding site" evidence="17">
    <location>
        <position position="836"/>
    </location>
    <ligand>
        <name>substrate</name>
    </ligand>
</feature>
<feature type="disulfide bond" evidence="20">
    <location>
        <begin position="709"/>
        <end position="788"/>
    </location>
</feature>
<accession>A0A835K0E3</accession>
<evidence type="ECO:0000256" key="20">
    <source>
        <dbReference type="PIRSR" id="PIRSR600823-5"/>
    </source>
</evidence>
<feature type="binding site" evidence="18">
    <location>
        <position position="741"/>
    </location>
    <ligand>
        <name>Ca(2+)</name>
        <dbReference type="ChEBI" id="CHEBI:29108"/>
        <label>1</label>
    </ligand>
</feature>
<proteinExistence type="inferred from homology"/>
<dbReference type="InterPro" id="IPR002016">
    <property type="entry name" value="Haem_peroxidase"/>
</dbReference>
<dbReference type="PRINTS" id="PR00458">
    <property type="entry name" value="PEROXIDASE"/>
</dbReference>
<feature type="disulfide bond" evidence="20">
    <location>
        <begin position="742"/>
        <end position="747"/>
    </location>
</feature>
<feature type="domain" description="Plant heme peroxidase family profile" evidence="21">
    <location>
        <begin position="67"/>
        <end position="361"/>
    </location>
</feature>
<evidence type="ECO:0000256" key="13">
    <source>
        <dbReference type="ARBA" id="ARBA00023157"/>
    </source>
</evidence>
<evidence type="ECO:0000256" key="18">
    <source>
        <dbReference type="PIRSR" id="PIRSR600823-3"/>
    </source>
</evidence>
<comment type="similarity">
    <text evidence="3">Belongs to the peroxidase family. Ascorbate peroxidase subfamily.</text>
</comment>
<evidence type="ECO:0000256" key="3">
    <source>
        <dbReference type="ARBA" id="ARBA00006873"/>
    </source>
</evidence>
<dbReference type="GO" id="GO:0140825">
    <property type="term" value="F:lactoperoxidase activity"/>
    <property type="evidence" value="ECO:0007669"/>
    <property type="project" value="UniProtKB-EC"/>
</dbReference>
<comment type="cofactor">
    <cofactor evidence="18">
        <name>heme b</name>
        <dbReference type="ChEBI" id="CHEBI:60344"/>
    </cofactor>
    <text evidence="18">Binds 1 heme b (iron(II)-protoporphyrin IX) group per subunit.</text>
</comment>
<dbReference type="PANTHER" id="PTHR31235">
    <property type="entry name" value="PEROXIDASE 25-RELATED"/>
    <property type="match status" value="1"/>
</dbReference>
<keyword evidence="7" id="KW-0349">Heme</keyword>
<keyword evidence="12 18" id="KW-0408">Iron</keyword>
<reference evidence="22 23" key="1">
    <citation type="submission" date="2020-10" db="EMBL/GenBank/DDBJ databases">
        <title>Plant Genome Project.</title>
        <authorList>
            <person name="Zhang R.-G."/>
        </authorList>
    </citation>
    <scope>NUCLEOTIDE SEQUENCE [LARGE SCALE GENOMIC DNA]</scope>
    <source>
        <strain evidence="22">FAFU-HL-1</strain>
        <tissue evidence="22">Leaf</tissue>
    </source>
</reference>
<comment type="function">
    <text evidence="2">Removal of H(2)O(2), oxidation of toxic reductants, biosynthesis and degradation of lignin, suberization, auxin catabolism, response to environmental stresses such as wounding, pathogen attack and oxidative stress. These functions might be dependent on each isozyme/isoform in each plant tissue.</text>
</comment>
<comment type="catalytic activity">
    <reaction evidence="1">
        <text>2 a phenolic donor + H2O2 = 2 a phenolic radical donor + 2 H2O</text>
        <dbReference type="Rhea" id="RHEA:56136"/>
        <dbReference type="ChEBI" id="CHEBI:15377"/>
        <dbReference type="ChEBI" id="CHEBI:16240"/>
        <dbReference type="ChEBI" id="CHEBI:139520"/>
        <dbReference type="ChEBI" id="CHEBI:139521"/>
        <dbReference type="EC" id="1.11.1.7"/>
    </reaction>
</comment>
<evidence type="ECO:0000256" key="8">
    <source>
        <dbReference type="ARBA" id="ARBA00022723"/>
    </source>
</evidence>
<dbReference type="OrthoDB" id="2113341at2759"/>
<keyword evidence="5" id="KW-0964">Secreted</keyword>
<feature type="domain" description="Plant heme peroxidase family profile" evidence="21">
    <location>
        <begin position="699"/>
        <end position="998"/>
    </location>
</feature>
<evidence type="ECO:0000256" key="15">
    <source>
        <dbReference type="ARBA" id="ARBA00023324"/>
    </source>
</evidence>
<keyword evidence="8 18" id="KW-0479">Metal-binding</keyword>
<evidence type="ECO:0000313" key="22">
    <source>
        <dbReference type="EMBL" id="KAF9679098.1"/>
    </source>
</evidence>
<dbReference type="Proteomes" id="UP000657918">
    <property type="component" value="Unassembled WGS sequence"/>
</dbReference>
<keyword evidence="9" id="KW-0732">Signal</keyword>
<dbReference type="PROSITE" id="PS00435">
    <property type="entry name" value="PEROXIDASE_1"/>
    <property type="match status" value="4"/>
</dbReference>
<dbReference type="InterPro" id="IPR033905">
    <property type="entry name" value="Secretory_peroxidase"/>
</dbReference>
<evidence type="ECO:0000259" key="21">
    <source>
        <dbReference type="PROSITE" id="PS50873"/>
    </source>
</evidence>
<dbReference type="GO" id="GO:0046872">
    <property type="term" value="F:metal ion binding"/>
    <property type="evidence" value="ECO:0007669"/>
    <property type="project" value="UniProtKB-KW"/>
</dbReference>
<keyword evidence="15" id="KW-0376">Hydrogen peroxide</keyword>
<dbReference type="CDD" id="cd00693">
    <property type="entry name" value="secretory_peroxidase"/>
    <property type="match status" value="4"/>
</dbReference>
<evidence type="ECO:0000256" key="4">
    <source>
        <dbReference type="ARBA" id="ARBA00012313"/>
    </source>
</evidence>
<feature type="binding site" evidence="18">
    <location>
        <position position="917"/>
    </location>
    <ligand>
        <name>Ca(2+)</name>
        <dbReference type="ChEBI" id="CHEBI:29108"/>
        <label>2</label>
    </ligand>
</feature>
<feature type="binding site" evidence="18">
    <location>
        <position position="744"/>
    </location>
    <ligand>
        <name>Ca(2+)</name>
        <dbReference type="ChEBI" id="CHEBI:29108"/>
        <label>1</label>
    </ligand>
</feature>
<evidence type="ECO:0000256" key="14">
    <source>
        <dbReference type="ARBA" id="ARBA00023180"/>
    </source>
</evidence>
<feature type="domain" description="Plant heme peroxidase family profile" evidence="21">
    <location>
        <begin position="362"/>
        <end position="661"/>
    </location>
</feature>
<keyword evidence="10 18" id="KW-0106">Calcium</keyword>
<evidence type="ECO:0000256" key="5">
    <source>
        <dbReference type="ARBA" id="ARBA00022525"/>
    </source>
</evidence>